<keyword evidence="2" id="KW-1185">Reference proteome</keyword>
<sequence length="421" mass="45121">LRRLWRRAAARARRAPHCAGQPVCVPGGAGAGAQRRAQHRRLHARAAGRRGRRARGCAAPAAAGAPGRDAQHAGALPRAPAAQAGRRRRERAPPALAGARHVRRQGRRAPPRVPGAVRTCFGAQVAGRLPRRRCGAGPRAGAPAASRSSRGAHPRRAAAEAGVGSRLRNRRRGGPCFRAGRRRALRRALRRRHHRARAPHPRRDHAAPGHGAADAVRVGRRRGRVRAAPGRPAQLRRAAGRGRVPAAGRAADAAGGGRGAGGRHAVPGRGARRQRAAARRQPVLHAGQPPGQPAAVHQRARGGAAGRRDRQPGLVVPAAGAALPAPGVAAALGAGDRPEEHQRRQHAGRRGLQQVPGDPEPRRGRADVRHPQDRVDSVGRHPLRRQQPLWRRARLRQPQDRLCVQPVADRRLQRADLHRQR</sequence>
<dbReference type="EMBL" id="JANBPG010004025">
    <property type="protein sequence ID" value="KAJ1878024.1"/>
    <property type="molecule type" value="Genomic_DNA"/>
</dbReference>
<comment type="caution">
    <text evidence="1">The sequence shown here is derived from an EMBL/GenBank/DDBJ whole genome shotgun (WGS) entry which is preliminary data.</text>
</comment>
<protein>
    <submittedName>
        <fullName evidence="1">Uncharacterized protein</fullName>
    </submittedName>
</protein>
<organism evidence="1 2">
    <name type="scientific">Kickxella alabastrina</name>
    <dbReference type="NCBI Taxonomy" id="61397"/>
    <lineage>
        <taxon>Eukaryota</taxon>
        <taxon>Fungi</taxon>
        <taxon>Fungi incertae sedis</taxon>
        <taxon>Zoopagomycota</taxon>
        <taxon>Kickxellomycotina</taxon>
        <taxon>Kickxellomycetes</taxon>
        <taxon>Kickxellales</taxon>
        <taxon>Kickxellaceae</taxon>
        <taxon>Kickxella</taxon>
    </lineage>
</organism>
<name>A0ACC1I3T1_9FUNG</name>
<reference evidence="1" key="1">
    <citation type="submission" date="2022-07" db="EMBL/GenBank/DDBJ databases">
        <title>Phylogenomic reconstructions and comparative analyses of Kickxellomycotina fungi.</title>
        <authorList>
            <person name="Reynolds N.K."/>
            <person name="Stajich J.E."/>
            <person name="Barry K."/>
            <person name="Grigoriev I.V."/>
            <person name="Crous P."/>
            <person name="Smith M.E."/>
        </authorList>
    </citation>
    <scope>NUCLEOTIDE SEQUENCE</scope>
    <source>
        <strain evidence="1">Benny 63K</strain>
    </source>
</reference>
<feature type="non-terminal residue" evidence="1">
    <location>
        <position position="421"/>
    </location>
</feature>
<proteinExistence type="predicted"/>
<evidence type="ECO:0000313" key="1">
    <source>
        <dbReference type="EMBL" id="KAJ1878024.1"/>
    </source>
</evidence>
<gene>
    <name evidence="1" type="ORF">LPJ66_011974</name>
</gene>
<evidence type="ECO:0000313" key="2">
    <source>
        <dbReference type="Proteomes" id="UP001150581"/>
    </source>
</evidence>
<accession>A0ACC1I3T1</accession>
<dbReference type="Proteomes" id="UP001150581">
    <property type="component" value="Unassembled WGS sequence"/>
</dbReference>
<feature type="non-terminal residue" evidence="1">
    <location>
        <position position="1"/>
    </location>
</feature>